<accession>A0A1A8CL68</accession>
<dbReference type="AlphaFoldDB" id="A0A1A8CL68"/>
<proteinExistence type="predicted"/>
<reference evidence="2" key="2">
    <citation type="submission" date="2016-06" db="EMBL/GenBank/DDBJ databases">
        <title>The genome of a short-lived fish provides insights into sex chromosome evolution and the genetic control of aging.</title>
        <authorList>
            <person name="Reichwald K."/>
            <person name="Felder M."/>
            <person name="Petzold A."/>
            <person name="Koch P."/>
            <person name="Groth M."/>
            <person name="Platzer M."/>
        </authorList>
    </citation>
    <scope>NUCLEOTIDE SEQUENCE</scope>
    <source>
        <tissue evidence="2">Brain</tissue>
    </source>
</reference>
<protein>
    <submittedName>
        <fullName evidence="2">Uncharacterized protein</fullName>
    </submittedName>
</protein>
<feature type="chain" id="PRO_5008367723" evidence="1">
    <location>
        <begin position="22"/>
        <end position="40"/>
    </location>
</feature>
<feature type="signal peptide" evidence="1">
    <location>
        <begin position="1"/>
        <end position="21"/>
    </location>
</feature>
<organism evidence="2">
    <name type="scientific">Nothobranchius kadleci</name>
    <name type="common">African annual killifish</name>
    <dbReference type="NCBI Taxonomy" id="1051664"/>
    <lineage>
        <taxon>Eukaryota</taxon>
        <taxon>Metazoa</taxon>
        <taxon>Chordata</taxon>
        <taxon>Craniata</taxon>
        <taxon>Vertebrata</taxon>
        <taxon>Euteleostomi</taxon>
        <taxon>Actinopterygii</taxon>
        <taxon>Neopterygii</taxon>
        <taxon>Teleostei</taxon>
        <taxon>Neoteleostei</taxon>
        <taxon>Acanthomorphata</taxon>
        <taxon>Ovalentaria</taxon>
        <taxon>Atherinomorphae</taxon>
        <taxon>Cyprinodontiformes</taxon>
        <taxon>Nothobranchiidae</taxon>
        <taxon>Nothobranchius</taxon>
    </lineage>
</organism>
<gene>
    <name evidence="2" type="primary">Nfu_g_1_013095</name>
</gene>
<reference evidence="2" key="1">
    <citation type="submission" date="2016-05" db="EMBL/GenBank/DDBJ databases">
        <authorList>
            <person name="Lavstsen T."/>
            <person name="Jespersen J.S."/>
        </authorList>
    </citation>
    <scope>NUCLEOTIDE SEQUENCE</scope>
    <source>
        <tissue evidence="2">Brain</tissue>
    </source>
</reference>
<evidence type="ECO:0000313" key="2">
    <source>
        <dbReference type="EMBL" id="SBP80527.1"/>
    </source>
</evidence>
<name>A0A1A8CL68_NOTKA</name>
<evidence type="ECO:0000256" key="1">
    <source>
        <dbReference type="SAM" id="SignalP"/>
    </source>
</evidence>
<dbReference type="EMBL" id="HADZ01016586">
    <property type="protein sequence ID" value="SBP80527.1"/>
    <property type="molecule type" value="Transcribed_RNA"/>
</dbReference>
<sequence>MKVLVLALIVASLFAAGPSHAVNLTGQQKEDGINLIAHIF</sequence>
<keyword evidence="1" id="KW-0732">Signal</keyword>